<dbReference type="Pfam" id="PF15887">
    <property type="entry name" value="Peptidase_Mx"/>
    <property type="match status" value="1"/>
</dbReference>
<protein>
    <submittedName>
        <fullName evidence="2">Zinc-binding metallopeptidase</fullName>
    </submittedName>
</protein>
<evidence type="ECO:0000313" key="2">
    <source>
        <dbReference type="EMBL" id="NQV65654.1"/>
    </source>
</evidence>
<accession>A0A973A8D1</accession>
<gene>
    <name evidence="2" type="ORF">HQ497_09850</name>
</gene>
<dbReference type="PIRSF" id="PIRSF012641">
    <property type="entry name" value="UCP012641"/>
    <property type="match status" value="1"/>
</dbReference>
<dbReference type="InterPro" id="IPR011201">
    <property type="entry name" value="Zinc-ribbon_6_bact"/>
</dbReference>
<reference evidence="2" key="1">
    <citation type="submission" date="2020-05" db="EMBL/GenBank/DDBJ databases">
        <title>Sulfur intermediates as new biogeochemical hubs in an aquatic model microbial ecosystem.</title>
        <authorList>
            <person name="Vigneron A."/>
        </authorList>
    </citation>
    <scope>NUCLEOTIDE SEQUENCE</scope>
    <source>
        <strain evidence="2">Bin.250</strain>
    </source>
</reference>
<name>A0A973A8D1_9GAMM</name>
<organism evidence="2 3">
    <name type="scientific">SAR86 cluster bacterium</name>
    <dbReference type="NCBI Taxonomy" id="2030880"/>
    <lineage>
        <taxon>Bacteria</taxon>
        <taxon>Pseudomonadati</taxon>
        <taxon>Pseudomonadota</taxon>
        <taxon>Gammaproteobacteria</taxon>
        <taxon>SAR86 cluster</taxon>
    </lineage>
</organism>
<dbReference type="Pfam" id="PF10005">
    <property type="entry name" value="Zn_ribbon_DZR_6"/>
    <property type="match status" value="1"/>
</dbReference>
<dbReference type="InterPro" id="IPR031321">
    <property type="entry name" value="UCP012641"/>
</dbReference>
<sequence length="364" mass="41460">MKSFNCQLCGQPVYFENDQCLSCGSTLGYLSDEHNLVALQRQADGLLYPLSNNPRGAGYRLCQNAATWQACNWLVPADSPDAYCRSCSLNEIVPDLTVTANIPLWIKLEAGKRRLLYSLLRLGLPVVSKKTHPKGGLGFRFLKDPTASFRESQRVLTGHSKGIITINLAEADDAERERRRLDLNEVYRTVLGHFRHESGHHYWQQLIANSPDLTEFRALFGDEQADYDAAISRHYNQGPQPGWKAQYISAYASAHPLEDWAESWAHFMTIVDSLETATESGVVITRNRSKQLFAPLDSYWASTFDELLEQWLPLTYAMNSINRSSGYSDFYPFVLSRPAINKLRFVQKIVRNARFQSQQVDQRR</sequence>
<evidence type="ECO:0000259" key="1">
    <source>
        <dbReference type="Pfam" id="PF10005"/>
    </source>
</evidence>
<dbReference type="Proteomes" id="UP000754644">
    <property type="component" value="Unassembled WGS sequence"/>
</dbReference>
<comment type="caution">
    <text evidence="2">The sequence shown here is derived from an EMBL/GenBank/DDBJ whole genome shotgun (WGS) entry which is preliminary data.</text>
</comment>
<feature type="domain" description="Zinc-ribbon" evidence="1">
    <location>
        <begin position="4"/>
        <end position="97"/>
    </location>
</feature>
<evidence type="ECO:0000313" key="3">
    <source>
        <dbReference type="Proteomes" id="UP000754644"/>
    </source>
</evidence>
<dbReference type="EMBL" id="JABMOJ010000366">
    <property type="protein sequence ID" value="NQV65654.1"/>
    <property type="molecule type" value="Genomic_DNA"/>
</dbReference>
<dbReference type="AlphaFoldDB" id="A0A973A8D1"/>
<proteinExistence type="predicted"/>
<dbReference type="Gene3D" id="3.40.390.70">
    <property type="match status" value="1"/>
</dbReference>